<comment type="caution">
    <text evidence="5">The sequence shown here is derived from an EMBL/GenBank/DDBJ whole genome shotgun (WGS) entry which is preliminary data.</text>
</comment>
<dbReference type="SUPFAM" id="SSF51182">
    <property type="entry name" value="RmlC-like cupins"/>
    <property type="match status" value="1"/>
</dbReference>
<dbReference type="InterPro" id="IPR011051">
    <property type="entry name" value="RmlC_Cupin_sf"/>
</dbReference>
<dbReference type="SMART" id="SM00342">
    <property type="entry name" value="HTH_ARAC"/>
    <property type="match status" value="1"/>
</dbReference>
<accession>A0A246K6R7</accession>
<keyword evidence="3" id="KW-0804">Transcription</keyword>
<dbReference type="AlphaFoldDB" id="A0A246K6R7"/>
<keyword evidence="6" id="KW-1185">Reference proteome</keyword>
<evidence type="ECO:0000313" key="5">
    <source>
        <dbReference type="EMBL" id="OWR01034.1"/>
    </source>
</evidence>
<dbReference type="InterPro" id="IPR050204">
    <property type="entry name" value="AraC_XylS_family_regulators"/>
</dbReference>
<dbReference type="Proteomes" id="UP000197097">
    <property type="component" value="Unassembled WGS sequence"/>
</dbReference>
<proteinExistence type="predicted"/>
<sequence length="247" mass="26782">MSAQQPRRATKPVASHRFADAPLGLLDHHPHELRARHCHDDAFVAIVLEGGYQEAGDEGRFDVRPGDALIHHPFESHLDRVAARGARVLVLDLPAELAANPQVRGRVDDPDTLVRLAACDPRSAAAAFAEQFVALPDRAQDWPDLLAHDLRGGEPIQLGEWAERAGVRAETLSRGFRAAYGCTPKAYRADVRARAALAAIRSGVEALADIAHGLHFTDQAHMTHAVARLSGATPGSWRRGQIDTRLG</sequence>
<dbReference type="Pfam" id="PF02311">
    <property type="entry name" value="AraC_binding"/>
    <property type="match status" value="1"/>
</dbReference>
<keyword evidence="1" id="KW-0805">Transcription regulation</keyword>
<dbReference type="InterPro" id="IPR003313">
    <property type="entry name" value="AraC-bd"/>
</dbReference>
<dbReference type="GO" id="GO:0043565">
    <property type="term" value="F:sequence-specific DNA binding"/>
    <property type="evidence" value="ECO:0007669"/>
    <property type="project" value="InterPro"/>
</dbReference>
<reference evidence="5 6" key="1">
    <citation type="journal article" date="2002" name="Int. J. Syst. Evol. Microbiol.">
        <title>Sphingopyxis witflariensis sp. nov., isolated from activated sludge.</title>
        <authorList>
            <person name="Kampfer P."/>
            <person name="Witzenberger R."/>
            <person name="Denner E.B."/>
            <person name="Busse H.J."/>
            <person name="Neef A."/>
        </authorList>
    </citation>
    <scope>NUCLEOTIDE SEQUENCE [LARGE SCALE GENOMIC DNA]</scope>
    <source>
        <strain evidence="5 6">DSM 14551</strain>
    </source>
</reference>
<dbReference type="Gene3D" id="1.10.10.60">
    <property type="entry name" value="Homeodomain-like"/>
    <property type="match status" value="1"/>
</dbReference>
<evidence type="ECO:0000313" key="6">
    <source>
        <dbReference type="Proteomes" id="UP000197097"/>
    </source>
</evidence>
<gene>
    <name evidence="5" type="ORF">CDQ91_00980</name>
</gene>
<name>A0A246K6R7_9SPHN</name>
<dbReference type="Pfam" id="PF12833">
    <property type="entry name" value="HTH_18"/>
    <property type="match status" value="1"/>
</dbReference>
<evidence type="ECO:0000259" key="4">
    <source>
        <dbReference type="PROSITE" id="PS01124"/>
    </source>
</evidence>
<dbReference type="GO" id="GO:0003700">
    <property type="term" value="F:DNA-binding transcription factor activity"/>
    <property type="evidence" value="ECO:0007669"/>
    <property type="project" value="InterPro"/>
</dbReference>
<evidence type="ECO:0000256" key="2">
    <source>
        <dbReference type="ARBA" id="ARBA00023125"/>
    </source>
</evidence>
<evidence type="ECO:0000256" key="1">
    <source>
        <dbReference type="ARBA" id="ARBA00023015"/>
    </source>
</evidence>
<dbReference type="EMBL" id="NISJ01000001">
    <property type="protein sequence ID" value="OWR01034.1"/>
    <property type="molecule type" value="Genomic_DNA"/>
</dbReference>
<feature type="domain" description="HTH araC/xylS-type" evidence="4">
    <location>
        <begin position="140"/>
        <end position="240"/>
    </location>
</feature>
<evidence type="ECO:0000256" key="3">
    <source>
        <dbReference type="ARBA" id="ARBA00023163"/>
    </source>
</evidence>
<protein>
    <submittedName>
        <fullName evidence="5">AraC family transcriptional regulator</fullName>
    </submittedName>
</protein>
<organism evidence="5 6">
    <name type="scientific">Sphingopyxis witflariensis</name>
    <dbReference type="NCBI Taxonomy" id="173675"/>
    <lineage>
        <taxon>Bacteria</taxon>
        <taxon>Pseudomonadati</taxon>
        <taxon>Pseudomonadota</taxon>
        <taxon>Alphaproteobacteria</taxon>
        <taxon>Sphingomonadales</taxon>
        <taxon>Sphingomonadaceae</taxon>
        <taxon>Sphingopyxis</taxon>
    </lineage>
</organism>
<dbReference type="PANTHER" id="PTHR46796">
    <property type="entry name" value="HTH-TYPE TRANSCRIPTIONAL ACTIVATOR RHAS-RELATED"/>
    <property type="match status" value="1"/>
</dbReference>
<keyword evidence="2" id="KW-0238">DNA-binding</keyword>
<dbReference type="InterPro" id="IPR018060">
    <property type="entry name" value="HTH_AraC"/>
</dbReference>
<dbReference type="PROSITE" id="PS01124">
    <property type="entry name" value="HTH_ARAC_FAMILY_2"/>
    <property type="match status" value="1"/>
</dbReference>